<dbReference type="Gene3D" id="3.10.100.10">
    <property type="entry name" value="Mannose-Binding Protein A, subunit A"/>
    <property type="match status" value="6"/>
</dbReference>
<dbReference type="PANTHER" id="PTHR22991">
    <property type="entry name" value="PROTEIN CBG13490"/>
    <property type="match status" value="1"/>
</dbReference>
<dbReference type="EMBL" id="DS268656">
    <property type="protein sequence ID" value="EFO97153.1"/>
    <property type="molecule type" value="Genomic_DNA"/>
</dbReference>
<feature type="transmembrane region" description="Helical" evidence="3">
    <location>
        <begin position="78"/>
        <end position="100"/>
    </location>
</feature>
<keyword evidence="3" id="KW-0472">Membrane</keyword>
<feature type="domain" description="C-type lectin" evidence="4">
    <location>
        <begin position="658"/>
        <end position="756"/>
    </location>
</feature>
<feature type="compositionally biased region" description="Acidic residues" evidence="2">
    <location>
        <begin position="21"/>
        <end position="30"/>
    </location>
</feature>
<dbReference type="OrthoDB" id="6356110at2759"/>
<dbReference type="STRING" id="31234.E3NGM5"/>
<keyword evidence="1" id="KW-1015">Disulfide bond</keyword>
<dbReference type="Pfam" id="PF00059">
    <property type="entry name" value="Lectin_C"/>
    <property type="match status" value="4"/>
</dbReference>
<dbReference type="OMA" id="QTIDANC"/>
<dbReference type="SUPFAM" id="SSF56436">
    <property type="entry name" value="C-type lectin-like"/>
    <property type="match status" value="6"/>
</dbReference>
<evidence type="ECO:0000313" key="5">
    <source>
        <dbReference type="EMBL" id="EFO97153.1"/>
    </source>
</evidence>
<dbReference type="AlphaFoldDB" id="E3NGM5"/>
<feature type="compositionally biased region" description="Polar residues" evidence="2">
    <location>
        <begin position="1"/>
        <end position="20"/>
    </location>
</feature>
<feature type="region of interest" description="Disordered" evidence="2">
    <location>
        <begin position="1"/>
        <end position="61"/>
    </location>
</feature>
<feature type="region of interest" description="Disordered" evidence="2">
    <location>
        <begin position="415"/>
        <end position="439"/>
    </location>
</feature>
<feature type="compositionally biased region" description="Acidic residues" evidence="2">
    <location>
        <begin position="423"/>
        <end position="432"/>
    </location>
</feature>
<evidence type="ECO:0000259" key="4">
    <source>
        <dbReference type="PROSITE" id="PS50041"/>
    </source>
</evidence>
<proteinExistence type="predicted"/>
<keyword evidence="3" id="KW-0812">Transmembrane</keyword>
<feature type="domain" description="C-type lectin" evidence="4">
    <location>
        <begin position="168"/>
        <end position="278"/>
    </location>
</feature>
<keyword evidence="6" id="KW-1185">Reference proteome</keyword>
<sequence>MTQEGILTSETSDSQFYISQEDTDPDEFREDESARFNQSSISIETDSPKLSVPSEPSEPSKTPFLDATVNFVLDHWKFVLIGLLIGLLFLGLLVFLIVFFTSRKSTEVTSNSTTTVPTVTTVPTSSTSTVTTVRPVSTTVGTTNTPKPHVYPPADHQNLCLTEGFSLVNKKCILLVDTPDNHTNASLKCDSYVTASLPVIKNAQENNDLADYMAANNLKKMWLGLQCDGNDESSCKWDYKQGDLTGYSNFADGHPNVIFGKCVFYLLDLKQWGSGDCEVDSLRYICEMPTTSECTIGTSYNHYCYISDQLDTTYSQAIQQCKDLCASLVSIHSEFENRVVASLIDNPRHNGWLGGVAPAADMVMWNDGSPRDYNNIVLYDKNTICIYIEFFLLVEMINRISIIYAERQARRRPVQNEAIQSDNEIESAPEPEGEAKTEFEPAEKQRHFGILQYTMNNRFRKIMLIGLANVLLIVAFFLFMFFFVVKVKCAEPEISTTLPPTTTTIMQGSTTPAGPSLRYTCTDGFDLVFGKCWQINIDLPGHQEAERICNTRGSTLFTIKSELEDQAFRNWMNHRHHRSWMGLTCDGPDNTTCVWDDGEKWPFSYVAFEDGSPANDCCFQYNINGVLGKQWTCDNCGLKLSYVCELPQTIDANCTNNFNMHCYNYYSQPMSLTAAQDYCRDQNGNLLSIQSRPENIYVQAIQEINSNYIWLGGFAASKSFVSWMDGTPMDYNGLSATEDYNEKESCLLMKIGQFQNDLSPASVSKDSIPSSIREERTIVEVATGGPRPDFEPVERQRYFGILRYNMNNRFHKVMLIGLMNVVLIVIFFLFMFFFVVKIKCSGGEGYATVPPTEPSITKTTSSGPLLFTCPDGYDLVGTNCLQLYTTPLTWSDARDRCHLNTSLLLMIKTEQEDQDFRAYIHHLYNSTWLGLTCTGSDKTSCKWDDLLQWPFPYSAFADGSPNGGCLFYNVSDTLGTPWVGGDCDQKLVSVCVTSSKPEAKCKNNFGSYCYYYYSQEASFSEAQDFCKLHCGNLVSVLSEDENKFLLSMDEIKSDSIYLGGLLATKDKIMWADGSAMSYNNMVEYNKQDSCLIMKMGSNAGNWTSTTCSKTYSYVCKVSAQLNCKL</sequence>
<feature type="domain" description="C-type lectin" evidence="4">
    <location>
        <begin position="528"/>
        <end position="645"/>
    </location>
</feature>
<evidence type="ECO:0000256" key="3">
    <source>
        <dbReference type="SAM" id="Phobius"/>
    </source>
</evidence>
<dbReference type="InterPro" id="IPR050976">
    <property type="entry name" value="Snaclec"/>
</dbReference>
<dbReference type="HOGENOM" id="CLU_312661_0_0_1"/>
<dbReference type="InterPro" id="IPR016186">
    <property type="entry name" value="C-type_lectin-like/link_sf"/>
</dbReference>
<keyword evidence="3" id="KW-1133">Transmembrane helix</keyword>
<feature type="domain" description="C-type lectin" evidence="4">
    <location>
        <begin position="300"/>
        <end position="388"/>
    </location>
</feature>
<organism evidence="6">
    <name type="scientific">Caenorhabditis remanei</name>
    <name type="common">Caenorhabditis vulgaris</name>
    <dbReference type="NCBI Taxonomy" id="31234"/>
    <lineage>
        <taxon>Eukaryota</taxon>
        <taxon>Metazoa</taxon>
        <taxon>Ecdysozoa</taxon>
        <taxon>Nematoda</taxon>
        <taxon>Chromadorea</taxon>
        <taxon>Rhabditida</taxon>
        <taxon>Rhabditina</taxon>
        <taxon>Rhabditomorpha</taxon>
        <taxon>Rhabditoidea</taxon>
        <taxon>Rhabditidae</taxon>
        <taxon>Peloderinae</taxon>
        <taxon>Caenorhabditis</taxon>
    </lineage>
</organism>
<reference evidence="5" key="1">
    <citation type="submission" date="2007-07" db="EMBL/GenBank/DDBJ databases">
        <title>PCAP assembly of the Caenorhabditis remanei genome.</title>
        <authorList>
            <consortium name="The Caenorhabditis remanei Sequencing Consortium"/>
            <person name="Wilson R.K."/>
        </authorList>
    </citation>
    <scope>NUCLEOTIDE SEQUENCE [LARGE SCALE GENOMIC DNA]</scope>
    <source>
        <strain evidence="5">PB4641</strain>
    </source>
</reference>
<dbReference type="Proteomes" id="UP000008281">
    <property type="component" value="Unassembled WGS sequence"/>
</dbReference>
<feature type="transmembrane region" description="Helical" evidence="3">
    <location>
        <begin position="813"/>
        <end position="836"/>
    </location>
</feature>
<feature type="domain" description="C-type lectin" evidence="4">
    <location>
        <begin position="876"/>
        <end position="992"/>
    </location>
</feature>
<dbReference type="InterPro" id="IPR001304">
    <property type="entry name" value="C-type_lectin-like"/>
</dbReference>
<dbReference type="SMART" id="SM00034">
    <property type="entry name" value="CLECT"/>
    <property type="match status" value="6"/>
</dbReference>
<dbReference type="PANTHER" id="PTHR22991:SF44">
    <property type="entry name" value="C-TYPE LECTIN-RELATED"/>
    <property type="match status" value="1"/>
</dbReference>
<accession>E3NGM5</accession>
<dbReference type="eggNOG" id="KOG4297">
    <property type="taxonomic scope" value="Eukaryota"/>
</dbReference>
<protein>
    <recommendedName>
        <fullName evidence="4">C-type lectin domain-containing protein</fullName>
    </recommendedName>
</protein>
<feature type="compositionally biased region" description="Polar residues" evidence="2">
    <location>
        <begin position="35"/>
        <end position="45"/>
    </location>
</feature>
<dbReference type="CDD" id="cd00037">
    <property type="entry name" value="CLECT"/>
    <property type="match status" value="6"/>
</dbReference>
<evidence type="ECO:0000256" key="1">
    <source>
        <dbReference type="ARBA" id="ARBA00023157"/>
    </source>
</evidence>
<dbReference type="InParanoid" id="E3NGM5"/>
<feature type="transmembrane region" description="Helical" evidence="3">
    <location>
        <begin position="462"/>
        <end position="485"/>
    </location>
</feature>
<evidence type="ECO:0000256" key="2">
    <source>
        <dbReference type="SAM" id="MobiDB-lite"/>
    </source>
</evidence>
<name>E3NGM5_CAERE</name>
<evidence type="ECO:0000313" key="6">
    <source>
        <dbReference type="Proteomes" id="UP000008281"/>
    </source>
</evidence>
<dbReference type="InterPro" id="IPR016187">
    <property type="entry name" value="CTDL_fold"/>
</dbReference>
<feature type="domain" description="C-type lectin" evidence="4">
    <location>
        <begin position="1005"/>
        <end position="1116"/>
    </location>
</feature>
<gene>
    <name evidence="5" type="ORF">CRE_30195</name>
</gene>
<dbReference type="PROSITE" id="PS50041">
    <property type="entry name" value="C_TYPE_LECTIN_2"/>
    <property type="match status" value="6"/>
</dbReference>